<dbReference type="Pfam" id="PF13439">
    <property type="entry name" value="Glyco_transf_4"/>
    <property type="match status" value="1"/>
</dbReference>
<protein>
    <submittedName>
        <fullName evidence="3">Glycosyltransferase family 4 protein</fullName>
    </submittedName>
</protein>
<accession>A0A7X9XBP8</accession>
<proteinExistence type="predicted"/>
<dbReference type="AlphaFoldDB" id="A0A7X9XBP8"/>
<evidence type="ECO:0000313" key="3">
    <source>
        <dbReference type="EMBL" id="NME70947.1"/>
    </source>
</evidence>
<name>A0A7X9XBP8_9BACT</name>
<evidence type="ECO:0000259" key="1">
    <source>
        <dbReference type="Pfam" id="PF00534"/>
    </source>
</evidence>
<dbReference type="InterPro" id="IPR001296">
    <property type="entry name" value="Glyco_trans_1"/>
</dbReference>
<dbReference type="EMBL" id="JABANE010000080">
    <property type="protein sequence ID" value="NME70947.1"/>
    <property type="molecule type" value="Genomic_DNA"/>
</dbReference>
<comment type="caution">
    <text evidence="3">The sequence shown here is derived from an EMBL/GenBank/DDBJ whole genome shotgun (WGS) entry which is preliminary data.</text>
</comment>
<evidence type="ECO:0000313" key="4">
    <source>
        <dbReference type="Proteomes" id="UP000576082"/>
    </source>
</evidence>
<gene>
    <name evidence="3" type="ORF">HHU12_23430</name>
</gene>
<feature type="domain" description="Glycosyl transferase family 1" evidence="1">
    <location>
        <begin position="195"/>
        <end position="360"/>
    </location>
</feature>
<reference evidence="3 4" key="1">
    <citation type="submission" date="2020-04" db="EMBL/GenBank/DDBJ databases">
        <title>Flammeovirga sp. SR4, a novel species isolated from seawater.</title>
        <authorList>
            <person name="Wang X."/>
        </authorList>
    </citation>
    <scope>NUCLEOTIDE SEQUENCE [LARGE SCALE GENOMIC DNA]</scope>
    <source>
        <strain evidence="3 4">ATCC 23126</strain>
    </source>
</reference>
<keyword evidence="4" id="KW-1185">Reference proteome</keyword>
<keyword evidence="3" id="KW-0808">Transferase</keyword>
<dbReference type="RefSeq" id="WP_169659172.1">
    <property type="nucleotide sequence ID" value="NZ_JABANE010000080.1"/>
</dbReference>
<dbReference type="Proteomes" id="UP000576082">
    <property type="component" value="Unassembled WGS sequence"/>
</dbReference>
<dbReference type="InterPro" id="IPR028098">
    <property type="entry name" value="Glyco_trans_4-like_N"/>
</dbReference>
<dbReference type="SUPFAM" id="SSF53756">
    <property type="entry name" value="UDP-Glycosyltransferase/glycogen phosphorylase"/>
    <property type="match status" value="1"/>
</dbReference>
<organism evidence="3 4">
    <name type="scientific">Flammeovirga aprica JL-4</name>
    <dbReference type="NCBI Taxonomy" id="694437"/>
    <lineage>
        <taxon>Bacteria</taxon>
        <taxon>Pseudomonadati</taxon>
        <taxon>Bacteroidota</taxon>
        <taxon>Cytophagia</taxon>
        <taxon>Cytophagales</taxon>
        <taxon>Flammeovirgaceae</taxon>
        <taxon>Flammeovirga</taxon>
    </lineage>
</organism>
<sequence>MEKHRALYCAFDLFPTSKGAATHITHFANALFDFFGGGMLYTLGNQEYLSEEWEGNVQLKRMQQQIPNFWERTQYYGKLLYQEIQSMPELEVVHYRDIWSAQAVLKGEKRYKTVFEVNSFPSIELPYRYPLLSKASIDKIRKIEKYCLEESDMIVVPSLLIQERILQNYGIEKAKIIVIPNGANVNEADYPKIIDEDYIIYFGAVQKWQGVDILIKSMPYLLKMKPDLKLVICSSTRPKEAKLLHKVVSRLGLEENIQWFYQQSKEDLSQLLQHAMISVAPLKEDARNIEQGCSPLKILESMAHQVPVIASNLQVTREIIQHDHDGILLQSERPNELGRSIYLLLSDPAKRKELAKNAYQKIQSQYLWELQIQKLQNVYHELIEEETICKQ</sequence>
<evidence type="ECO:0000259" key="2">
    <source>
        <dbReference type="Pfam" id="PF13439"/>
    </source>
</evidence>
<dbReference type="CDD" id="cd03801">
    <property type="entry name" value="GT4_PimA-like"/>
    <property type="match status" value="1"/>
</dbReference>
<dbReference type="Gene3D" id="3.40.50.2000">
    <property type="entry name" value="Glycogen Phosphorylase B"/>
    <property type="match status" value="2"/>
</dbReference>
<dbReference type="GO" id="GO:0016757">
    <property type="term" value="F:glycosyltransferase activity"/>
    <property type="evidence" value="ECO:0007669"/>
    <property type="project" value="InterPro"/>
</dbReference>
<feature type="domain" description="Glycosyltransferase subfamily 4-like N-terminal" evidence="2">
    <location>
        <begin position="19"/>
        <end position="186"/>
    </location>
</feature>
<dbReference type="Pfam" id="PF00534">
    <property type="entry name" value="Glycos_transf_1"/>
    <property type="match status" value="1"/>
</dbReference>
<dbReference type="PANTHER" id="PTHR12526">
    <property type="entry name" value="GLYCOSYLTRANSFERASE"/>
    <property type="match status" value="1"/>
</dbReference>